<dbReference type="Proteomes" id="UP000325315">
    <property type="component" value="Unassembled WGS sequence"/>
</dbReference>
<dbReference type="AlphaFoldDB" id="A0A5B6W8M8"/>
<proteinExistence type="predicted"/>
<evidence type="ECO:0000313" key="2">
    <source>
        <dbReference type="EMBL" id="KAA3477478.1"/>
    </source>
</evidence>
<keyword evidence="3" id="KW-1185">Reference proteome</keyword>
<feature type="domain" description="Retrotransposon gag" evidence="1">
    <location>
        <begin position="38"/>
        <end position="104"/>
    </location>
</feature>
<gene>
    <name evidence="2" type="ORF">EPI10_011363</name>
</gene>
<dbReference type="PANTHER" id="PTHR33223:SF11">
    <property type="entry name" value="ELEMENT PROTEIN, PUTATIVE-RELATED"/>
    <property type="match status" value="1"/>
</dbReference>
<dbReference type="OrthoDB" id="999762at2759"/>
<dbReference type="Pfam" id="PF03732">
    <property type="entry name" value="Retrotrans_gag"/>
    <property type="match status" value="1"/>
</dbReference>
<dbReference type="InterPro" id="IPR005162">
    <property type="entry name" value="Retrotrans_gag_dom"/>
</dbReference>
<dbReference type="PANTHER" id="PTHR33223">
    <property type="entry name" value="CCHC-TYPE DOMAIN-CONTAINING PROTEIN"/>
    <property type="match status" value="1"/>
</dbReference>
<reference evidence="3" key="1">
    <citation type="journal article" date="2019" name="Plant Biotechnol. J.">
        <title>Genome sequencing of the Australian wild diploid species Gossypium australe highlights disease resistance and delayed gland morphogenesis.</title>
        <authorList>
            <person name="Cai Y."/>
            <person name="Cai X."/>
            <person name="Wang Q."/>
            <person name="Wang P."/>
            <person name="Zhang Y."/>
            <person name="Cai C."/>
            <person name="Xu Y."/>
            <person name="Wang K."/>
            <person name="Zhou Z."/>
            <person name="Wang C."/>
            <person name="Geng S."/>
            <person name="Li B."/>
            <person name="Dong Q."/>
            <person name="Hou Y."/>
            <person name="Wang H."/>
            <person name="Ai P."/>
            <person name="Liu Z."/>
            <person name="Yi F."/>
            <person name="Sun M."/>
            <person name="An G."/>
            <person name="Cheng J."/>
            <person name="Zhang Y."/>
            <person name="Shi Q."/>
            <person name="Xie Y."/>
            <person name="Shi X."/>
            <person name="Chang Y."/>
            <person name="Huang F."/>
            <person name="Chen Y."/>
            <person name="Hong S."/>
            <person name="Mi L."/>
            <person name="Sun Q."/>
            <person name="Zhang L."/>
            <person name="Zhou B."/>
            <person name="Peng R."/>
            <person name="Zhang X."/>
            <person name="Liu F."/>
        </authorList>
    </citation>
    <scope>NUCLEOTIDE SEQUENCE [LARGE SCALE GENOMIC DNA]</scope>
    <source>
        <strain evidence="3">cv. PA1801</strain>
    </source>
</reference>
<dbReference type="EMBL" id="SMMG02000004">
    <property type="protein sequence ID" value="KAA3477478.1"/>
    <property type="molecule type" value="Genomic_DNA"/>
</dbReference>
<sequence>MSSNINSDDSEHSIVPREHDRGFKLALEVGTGDVVCLRLFPFSLYDDIADWLDLLEPGSITTREDLAEKFLQKFFPINRTIQPRRDIANFKQMEGKTLYEAWSDLSCC</sequence>
<comment type="caution">
    <text evidence="2">The sequence shown here is derived from an EMBL/GenBank/DDBJ whole genome shotgun (WGS) entry which is preliminary data.</text>
</comment>
<evidence type="ECO:0000259" key="1">
    <source>
        <dbReference type="Pfam" id="PF03732"/>
    </source>
</evidence>
<organism evidence="2 3">
    <name type="scientific">Gossypium australe</name>
    <dbReference type="NCBI Taxonomy" id="47621"/>
    <lineage>
        <taxon>Eukaryota</taxon>
        <taxon>Viridiplantae</taxon>
        <taxon>Streptophyta</taxon>
        <taxon>Embryophyta</taxon>
        <taxon>Tracheophyta</taxon>
        <taxon>Spermatophyta</taxon>
        <taxon>Magnoliopsida</taxon>
        <taxon>eudicotyledons</taxon>
        <taxon>Gunneridae</taxon>
        <taxon>Pentapetalae</taxon>
        <taxon>rosids</taxon>
        <taxon>malvids</taxon>
        <taxon>Malvales</taxon>
        <taxon>Malvaceae</taxon>
        <taxon>Malvoideae</taxon>
        <taxon>Gossypium</taxon>
    </lineage>
</organism>
<protein>
    <submittedName>
        <fullName evidence="2">Retrotransposon gag protein</fullName>
    </submittedName>
</protein>
<evidence type="ECO:0000313" key="3">
    <source>
        <dbReference type="Proteomes" id="UP000325315"/>
    </source>
</evidence>
<accession>A0A5B6W8M8</accession>
<name>A0A5B6W8M8_9ROSI</name>